<protein>
    <recommendedName>
        <fullName evidence="2">Lysozyme inhibitor LprI-like N-terminal domain-containing protein</fullName>
    </recommendedName>
</protein>
<organism evidence="3 4">
    <name type="scientific">Vibrio atlanticus</name>
    <dbReference type="NCBI Taxonomy" id="693153"/>
    <lineage>
        <taxon>Bacteria</taxon>
        <taxon>Pseudomonadati</taxon>
        <taxon>Pseudomonadota</taxon>
        <taxon>Gammaproteobacteria</taxon>
        <taxon>Vibrionales</taxon>
        <taxon>Vibrionaceae</taxon>
        <taxon>Vibrio</taxon>
    </lineage>
</organism>
<feature type="domain" description="Lysozyme inhibitor LprI-like N-terminal" evidence="2">
    <location>
        <begin position="26"/>
        <end position="117"/>
    </location>
</feature>
<dbReference type="Pfam" id="PF07007">
    <property type="entry name" value="LprI"/>
    <property type="match status" value="1"/>
</dbReference>
<gene>
    <name evidence="3" type="ORF">VAT7223_02560</name>
</gene>
<dbReference type="RefSeq" id="WP_065679430.1">
    <property type="nucleotide sequence ID" value="NZ_AP025461.1"/>
</dbReference>
<feature type="signal peptide" evidence="1">
    <location>
        <begin position="1"/>
        <end position="19"/>
    </location>
</feature>
<evidence type="ECO:0000313" key="3">
    <source>
        <dbReference type="EMBL" id="SBS65170.1"/>
    </source>
</evidence>
<proteinExistence type="predicted"/>
<dbReference type="InterPro" id="IPR009739">
    <property type="entry name" value="LprI-like_N"/>
</dbReference>
<dbReference type="AlphaFoldDB" id="A0A1C3IUT7"/>
<name>A0A1C3IUT7_9VIBR</name>
<sequence>MKRLISALISVCFSFSALAGENVVDCENAMTTLDINHCAAIELESAQVELEQYLEASFEHNAYDAELVSSIKVAQDSWQAYITAHCDSVYTQWRDGTIRGVMALSCKIRLTKQRTHEVWANFLTYMDSTPAVLPEPKLLKSKSETQ</sequence>
<dbReference type="EMBL" id="FLQP01000034">
    <property type="protein sequence ID" value="SBS65170.1"/>
    <property type="molecule type" value="Genomic_DNA"/>
</dbReference>
<evidence type="ECO:0000259" key="2">
    <source>
        <dbReference type="Pfam" id="PF07007"/>
    </source>
</evidence>
<accession>A0A1C3IUT7</accession>
<evidence type="ECO:0000313" key="4">
    <source>
        <dbReference type="Proteomes" id="UP000092876"/>
    </source>
</evidence>
<feature type="chain" id="PRO_5008676066" description="Lysozyme inhibitor LprI-like N-terminal domain-containing protein" evidence="1">
    <location>
        <begin position="20"/>
        <end position="146"/>
    </location>
</feature>
<keyword evidence="1" id="KW-0732">Signal</keyword>
<dbReference type="Gene3D" id="1.20.1270.180">
    <property type="match status" value="1"/>
</dbReference>
<evidence type="ECO:0000256" key="1">
    <source>
        <dbReference type="SAM" id="SignalP"/>
    </source>
</evidence>
<dbReference type="GeneID" id="94235729"/>
<dbReference type="Proteomes" id="UP000092876">
    <property type="component" value="Unassembled WGS sequence"/>
</dbReference>
<reference evidence="4" key="1">
    <citation type="submission" date="2016-06" db="EMBL/GenBank/DDBJ databases">
        <authorList>
            <person name="Rodrigo-Torres Lidia"/>
            <person name="Arahal R.David."/>
        </authorList>
    </citation>
    <scope>NUCLEOTIDE SEQUENCE [LARGE SCALE GENOMIC DNA]</scope>
    <source>
        <strain evidence="4">CECT 7223</strain>
    </source>
</reference>